<sequence length="148" mass="16777">MSSEQDRLSAILNYRVPKTTVYPVAQELNESNGNLTPLRKTQDLSKSKKRTPEFLQELQERINDDPGTSMRDLTAKMNVDEKTIRAAIHEDLRSKSYVLKVRQMLSEVSTASIVVAVASMNRKHLVNACTRFRSRLEAVIEADGGWLE</sequence>
<dbReference type="AlphaFoldDB" id="A0A7T8HGT2"/>
<reference evidence="3" key="1">
    <citation type="submission" date="2021-01" db="EMBL/GenBank/DDBJ databases">
        <title>Caligus Genome Assembly.</title>
        <authorList>
            <person name="Gallardo-Escarate C."/>
        </authorList>
    </citation>
    <scope>NUCLEOTIDE SEQUENCE [LARGE SCALE GENOMIC DNA]</scope>
</reference>
<keyword evidence="3" id="KW-1185">Reference proteome</keyword>
<organism evidence="2 3">
    <name type="scientific">Caligus rogercresseyi</name>
    <name type="common">Sea louse</name>
    <dbReference type="NCBI Taxonomy" id="217165"/>
    <lineage>
        <taxon>Eukaryota</taxon>
        <taxon>Metazoa</taxon>
        <taxon>Ecdysozoa</taxon>
        <taxon>Arthropoda</taxon>
        <taxon>Crustacea</taxon>
        <taxon>Multicrustacea</taxon>
        <taxon>Hexanauplia</taxon>
        <taxon>Copepoda</taxon>
        <taxon>Siphonostomatoida</taxon>
        <taxon>Caligidae</taxon>
        <taxon>Caligus</taxon>
    </lineage>
</organism>
<proteinExistence type="predicted"/>
<dbReference type="EMBL" id="CP045896">
    <property type="protein sequence ID" value="QQP49803.1"/>
    <property type="molecule type" value="Genomic_DNA"/>
</dbReference>
<evidence type="ECO:0000256" key="1">
    <source>
        <dbReference type="SAM" id="MobiDB-lite"/>
    </source>
</evidence>
<dbReference type="Proteomes" id="UP000595437">
    <property type="component" value="Chromosome 7"/>
</dbReference>
<gene>
    <name evidence="2" type="ORF">FKW44_010592</name>
</gene>
<name>A0A7T8HGT2_CALRO</name>
<protein>
    <submittedName>
        <fullName evidence="2">Uncharacterized protein</fullName>
    </submittedName>
</protein>
<evidence type="ECO:0000313" key="2">
    <source>
        <dbReference type="EMBL" id="QQP49803.1"/>
    </source>
</evidence>
<evidence type="ECO:0000313" key="3">
    <source>
        <dbReference type="Proteomes" id="UP000595437"/>
    </source>
</evidence>
<feature type="compositionally biased region" description="Basic and acidic residues" evidence="1">
    <location>
        <begin position="40"/>
        <end position="50"/>
    </location>
</feature>
<accession>A0A7T8HGT2</accession>
<feature type="region of interest" description="Disordered" evidence="1">
    <location>
        <begin position="31"/>
        <end position="50"/>
    </location>
</feature>
<dbReference type="OrthoDB" id="8374233at2759"/>